<dbReference type="STRING" id="758803.SAMN05421803_108178"/>
<dbReference type="Gene3D" id="1.10.10.10">
    <property type="entry name" value="Winged helix-like DNA-binding domain superfamily/Winged helix DNA-binding domain"/>
    <property type="match status" value="1"/>
</dbReference>
<dbReference type="SUPFAM" id="SSF46785">
    <property type="entry name" value="Winged helix' DNA-binding domain"/>
    <property type="match status" value="1"/>
</dbReference>
<dbReference type="InterPro" id="IPR036390">
    <property type="entry name" value="WH_DNA-bd_sf"/>
</dbReference>
<evidence type="ECO:0000256" key="7">
    <source>
        <dbReference type="ARBA" id="ARBA00022833"/>
    </source>
</evidence>
<evidence type="ECO:0000256" key="5">
    <source>
        <dbReference type="ARBA" id="ARBA00022491"/>
    </source>
</evidence>
<evidence type="ECO:0000256" key="11">
    <source>
        <dbReference type="PIRSR" id="PIRSR602481-1"/>
    </source>
</evidence>
<feature type="binding site" evidence="11">
    <location>
        <position position="126"/>
    </location>
    <ligand>
        <name>Zn(2+)</name>
        <dbReference type="ChEBI" id="CHEBI:29105"/>
    </ligand>
</feature>
<evidence type="ECO:0000256" key="8">
    <source>
        <dbReference type="ARBA" id="ARBA00023015"/>
    </source>
</evidence>
<evidence type="ECO:0000256" key="10">
    <source>
        <dbReference type="ARBA" id="ARBA00023163"/>
    </source>
</evidence>
<dbReference type="GO" id="GO:0005829">
    <property type="term" value="C:cytosol"/>
    <property type="evidence" value="ECO:0007669"/>
    <property type="project" value="TreeGrafter"/>
</dbReference>
<keyword evidence="8" id="KW-0805">Transcription regulation</keyword>
<dbReference type="InterPro" id="IPR002481">
    <property type="entry name" value="FUR"/>
</dbReference>
<keyword evidence="5" id="KW-0678">Repressor</keyword>
<feature type="binding site" evidence="11">
    <location>
        <position position="85"/>
    </location>
    <ligand>
        <name>Zn(2+)</name>
        <dbReference type="ChEBI" id="CHEBI:29105"/>
    </ligand>
</feature>
<dbReference type="EMBL" id="FQZK01000008">
    <property type="protein sequence ID" value="SHJ69309.1"/>
    <property type="molecule type" value="Genomic_DNA"/>
</dbReference>
<feature type="binding site" evidence="11">
    <location>
        <position position="88"/>
    </location>
    <ligand>
        <name>Zn(2+)</name>
        <dbReference type="ChEBI" id="CHEBI:29105"/>
    </ligand>
</feature>
<dbReference type="OrthoDB" id="8659436at2"/>
<dbReference type="Proteomes" id="UP000184452">
    <property type="component" value="Unassembled WGS sequence"/>
</dbReference>
<dbReference type="InterPro" id="IPR043135">
    <property type="entry name" value="Fur_C"/>
</dbReference>
<proteinExistence type="inferred from homology"/>
<reference evidence="12 13" key="1">
    <citation type="submission" date="2016-11" db="EMBL/GenBank/DDBJ databases">
        <authorList>
            <person name="Jaros S."/>
            <person name="Januszkiewicz K."/>
            <person name="Wedrychowicz H."/>
        </authorList>
    </citation>
    <scope>NUCLEOTIDE SEQUENCE [LARGE SCALE GENOMIC DNA]</scope>
    <source>
        <strain evidence="12 13">CGMCC 4.5723</strain>
    </source>
</reference>
<organism evidence="12 13">
    <name type="scientific">Nocardiopsis flavescens</name>
    <dbReference type="NCBI Taxonomy" id="758803"/>
    <lineage>
        <taxon>Bacteria</taxon>
        <taxon>Bacillati</taxon>
        <taxon>Actinomycetota</taxon>
        <taxon>Actinomycetes</taxon>
        <taxon>Streptosporangiales</taxon>
        <taxon>Nocardiopsidaceae</taxon>
        <taxon>Nocardiopsis</taxon>
    </lineage>
</organism>
<keyword evidence="10" id="KW-0804">Transcription</keyword>
<evidence type="ECO:0000256" key="4">
    <source>
        <dbReference type="ARBA" id="ARBA00022490"/>
    </source>
</evidence>
<keyword evidence="6 11" id="KW-0479">Metal-binding</keyword>
<dbReference type="Pfam" id="PF01475">
    <property type="entry name" value="FUR"/>
    <property type="match status" value="1"/>
</dbReference>
<dbReference type="CDD" id="cd07153">
    <property type="entry name" value="Fur_like"/>
    <property type="match status" value="1"/>
</dbReference>
<dbReference type="GO" id="GO:1900376">
    <property type="term" value="P:regulation of secondary metabolite biosynthetic process"/>
    <property type="evidence" value="ECO:0007669"/>
    <property type="project" value="TreeGrafter"/>
</dbReference>
<name>A0A1M6LDL5_9ACTN</name>
<comment type="similarity">
    <text evidence="2">Belongs to the Fur family.</text>
</comment>
<feature type="binding site" evidence="11">
    <location>
        <position position="129"/>
    </location>
    <ligand>
        <name>Zn(2+)</name>
        <dbReference type="ChEBI" id="CHEBI:29105"/>
    </ligand>
</feature>
<dbReference type="GO" id="GO:0045892">
    <property type="term" value="P:negative regulation of DNA-templated transcription"/>
    <property type="evidence" value="ECO:0007669"/>
    <property type="project" value="TreeGrafter"/>
</dbReference>
<evidence type="ECO:0000256" key="9">
    <source>
        <dbReference type="ARBA" id="ARBA00023125"/>
    </source>
</evidence>
<dbReference type="GO" id="GO:0003700">
    <property type="term" value="F:DNA-binding transcription factor activity"/>
    <property type="evidence" value="ECO:0007669"/>
    <property type="project" value="InterPro"/>
</dbReference>
<dbReference type="Gene3D" id="3.30.1490.190">
    <property type="match status" value="1"/>
</dbReference>
<comment type="subcellular location">
    <subcellularLocation>
        <location evidence="1">Cytoplasm</location>
    </subcellularLocation>
</comment>
<accession>A0A1M6LDL5</accession>
<gene>
    <name evidence="12" type="ORF">SAMN05421803_108178</name>
</gene>
<dbReference type="InterPro" id="IPR036388">
    <property type="entry name" value="WH-like_DNA-bd_sf"/>
</dbReference>
<evidence type="ECO:0000256" key="6">
    <source>
        <dbReference type="ARBA" id="ARBA00022723"/>
    </source>
</evidence>
<comment type="subunit">
    <text evidence="3">Homodimer.</text>
</comment>
<protein>
    <submittedName>
        <fullName evidence="12">Fur family transcriptional regulator, ferric uptake regulator</fullName>
    </submittedName>
</protein>
<dbReference type="PANTHER" id="PTHR33202:SF2">
    <property type="entry name" value="FERRIC UPTAKE REGULATION PROTEIN"/>
    <property type="match status" value="1"/>
</dbReference>
<evidence type="ECO:0000313" key="12">
    <source>
        <dbReference type="EMBL" id="SHJ69309.1"/>
    </source>
</evidence>
<evidence type="ECO:0000256" key="1">
    <source>
        <dbReference type="ARBA" id="ARBA00004496"/>
    </source>
</evidence>
<comment type="cofactor">
    <cofactor evidence="11">
        <name>Zn(2+)</name>
        <dbReference type="ChEBI" id="CHEBI:29105"/>
    </cofactor>
    <text evidence="11">Binds 1 zinc ion per subunit.</text>
</comment>
<sequence>MGAGSRYDNEVLSALRRGDRFRSCQEVHALIADARGGPARPPSLSTVYRTLHRLAREGEVDAIHSEEGERLYRRCATSSHHHLLCRACGRAREVPHAREVRAVLARVERLTGFAELSYSLEFSGVCPDCD</sequence>
<dbReference type="PANTHER" id="PTHR33202">
    <property type="entry name" value="ZINC UPTAKE REGULATION PROTEIN"/>
    <property type="match status" value="1"/>
</dbReference>
<dbReference type="GO" id="GO:0008270">
    <property type="term" value="F:zinc ion binding"/>
    <property type="evidence" value="ECO:0007669"/>
    <property type="project" value="TreeGrafter"/>
</dbReference>
<evidence type="ECO:0000256" key="2">
    <source>
        <dbReference type="ARBA" id="ARBA00007957"/>
    </source>
</evidence>
<keyword evidence="9" id="KW-0238">DNA-binding</keyword>
<dbReference type="RefSeq" id="WP_073380037.1">
    <property type="nucleotide sequence ID" value="NZ_FQZK01000008.1"/>
</dbReference>
<evidence type="ECO:0000313" key="13">
    <source>
        <dbReference type="Proteomes" id="UP000184452"/>
    </source>
</evidence>
<keyword evidence="4" id="KW-0963">Cytoplasm</keyword>
<dbReference type="AlphaFoldDB" id="A0A1M6LDL5"/>
<evidence type="ECO:0000256" key="3">
    <source>
        <dbReference type="ARBA" id="ARBA00011738"/>
    </source>
</evidence>
<dbReference type="GO" id="GO:0000976">
    <property type="term" value="F:transcription cis-regulatory region binding"/>
    <property type="evidence" value="ECO:0007669"/>
    <property type="project" value="TreeGrafter"/>
</dbReference>
<keyword evidence="7 11" id="KW-0862">Zinc</keyword>
<keyword evidence="13" id="KW-1185">Reference proteome</keyword>